<feature type="DNA-binding region" description="H-T-H motif" evidence="4">
    <location>
        <begin position="35"/>
        <end position="54"/>
    </location>
</feature>
<evidence type="ECO:0000259" key="5">
    <source>
        <dbReference type="PROSITE" id="PS50977"/>
    </source>
</evidence>
<dbReference type="Proteomes" id="UP000319514">
    <property type="component" value="Unassembled WGS sequence"/>
</dbReference>
<dbReference type="OrthoDB" id="9796019at2"/>
<dbReference type="Gene3D" id="1.10.357.10">
    <property type="entry name" value="Tetracycline Repressor, domain 2"/>
    <property type="match status" value="1"/>
</dbReference>
<keyword evidence="3" id="KW-0804">Transcription</keyword>
<dbReference type="PRINTS" id="PR00455">
    <property type="entry name" value="HTHTETR"/>
</dbReference>
<dbReference type="Pfam" id="PF00440">
    <property type="entry name" value="TetR_N"/>
    <property type="match status" value="1"/>
</dbReference>
<reference evidence="6 7" key="1">
    <citation type="submission" date="2019-06" db="EMBL/GenBank/DDBJ databases">
        <title>Sequencing the genomes of 1000 actinobacteria strains.</title>
        <authorList>
            <person name="Klenk H.-P."/>
        </authorList>
    </citation>
    <scope>NUCLEOTIDE SEQUENCE [LARGE SCALE GENOMIC DNA]</scope>
    <source>
        <strain evidence="6 7">DSM 18082</strain>
    </source>
</reference>
<accession>A0A542ZKM8</accession>
<dbReference type="InterPro" id="IPR023772">
    <property type="entry name" value="DNA-bd_HTH_TetR-type_CS"/>
</dbReference>
<dbReference type="PROSITE" id="PS50977">
    <property type="entry name" value="HTH_TETR_2"/>
    <property type="match status" value="1"/>
</dbReference>
<keyword evidence="1" id="KW-0805">Transcription regulation</keyword>
<protein>
    <submittedName>
        <fullName evidence="6">TetR family transcriptional regulator</fullName>
    </submittedName>
</protein>
<dbReference type="GO" id="GO:0003700">
    <property type="term" value="F:DNA-binding transcription factor activity"/>
    <property type="evidence" value="ECO:0007669"/>
    <property type="project" value="TreeGrafter"/>
</dbReference>
<evidence type="ECO:0000313" key="7">
    <source>
        <dbReference type="Proteomes" id="UP000319514"/>
    </source>
</evidence>
<dbReference type="InterPro" id="IPR011075">
    <property type="entry name" value="TetR_C"/>
</dbReference>
<dbReference type="PANTHER" id="PTHR30055:SF149">
    <property type="entry name" value="TETR-FAMILY TRANSCRIPTIONAL REGULATOR"/>
    <property type="match status" value="1"/>
</dbReference>
<dbReference type="InterPro" id="IPR036271">
    <property type="entry name" value="Tet_transcr_reg_TetR-rel_C_sf"/>
</dbReference>
<evidence type="ECO:0000256" key="1">
    <source>
        <dbReference type="ARBA" id="ARBA00023015"/>
    </source>
</evidence>
<dbReference type="InterPro" id="IPR001647">
    <property type="entry name" value="HTH_TetR"/>
</dbReference>
<evidence type="ECO:0000256" key="2">
    <source>
        <dbReference type="ARBA" id="ARBA00023125"/>
    </source>
</evidence>
<dbReference type="Gene3D" id="1.10.10.60">
    <property type="entry name" value="Homeodomain-like"/>
    <property type="match status" value="1"/>
</dbReference>
<proteinExistence type="predicted"/>
<name>A0A542ZKM8_9MICO</name>
<comment type="caution">
    <text evidence="6">The sequence shown here is derived from an EMBL/GenBank/DDBJ whole genome shotgun (WGS) entry which is preliminary data.</text>
</comment>
<evidence type="ECO:0000313" key="6">
    <source>
        <dbReference type="EMBL" id="TQL60896.1"/>
    </source>
</evidence>
<dbReference type="Pfam" id="PF16859">
    <property type="entry name" value="TetR_C_11"/>
    <property type="match status" value="1"/>
</dbReference>
<dbReference type="InterPro" id="IPR050109">
    <property type="entry name" value="HTH-type_TetR-like_transc_reg"/>
</dbReference>
<keyword evidence="7" id="KW-1185">Reference proteome</keyword>
<gene>
    <name evidence="6" type="ORF">FB474_2296</name>
</gene>
<sequence>MTAPTTRPRVEGEREAEIFDATARLLVEHGYDRLTLDAIATAVKASKATLYRRWSGKADLVIDSLEHLKGPEHREPVDTGSLRGDLLAVACSEGGLTDEMPVGIIGALIPALHRDPDLTRAFQERFIGPKLALAAAAFDRARQRGEVGADADLAFLARILPSMATHEMFVFGTCVTREHVTRIVDEVVLPACRATLADH</sequence>
<dbReference type="SUPFAM" id="SSF48498">
    <property type="entry name" value="Tetracyclin repressor-like, C-terminal domain"/>
    <property type="match status" value="1"/>
</dbReference>
<feature type="domain" description="HTH tetR-type" evidence="5">
    <location>
        <begin position="12"/>
        <end position="72"/>
    </location>
</feature>
<dbReference type="PROSITE" id="PS01081">
    <property type="entry name" value="HTH_TETR_1"/>
    <property type="match status" value="1"/>
</dbReference>
<dbReference type="RefSeq" id="WP_141788739.1">
    <property type="nucleotide sequence ID" value="NZ_BAAAKX010000007.1"/>
</dbReference>
<dbReference type="InterPro" id="IPR009057">
    <property type="entry name" value="Homeodomain-like_sf"/>
</dbReference>
<evidence type="ECO:0000256" key="4">
    <source>
        <dbReference type="PROSITE-ProRule" id="PRU00335"/>
    </source>
</evidence>
<organism evidence="6 7">
    <name type="scientific">Oryzihumus leptocrescens</name>
    <dbReference type="NCBI Taxonomy" id="297536"/>
    <lineage>
        <taxon>Bacteria</taxon>
        <taxon>Bacillati</taxon>
        <taxon>Actinomycetota</taxon>
        <taxon>Actinomycetes</taxon>
        <taxon>Micrococcales</taxon>
        <taxon>Intrasporangiaceae</taxon>
        <taxon>Oryzihumus</taxon>
    </lineage>
</organism>
<evidence type="ECO:0000256" key="3">
    <source>
        <dbReference type="ARBA" id="ARBA00023163"/>
    </source>
</evidence>
<dbReference type="GO" id="GO:0000976">
    <property type="term" value="F:transcription cis-regulatory region binding"/>
    <property type="evidence" value="ECO:0007669"/>
    <property type="project" value="TreeGrafter"/>
</dbReference>
<dbReference type="PANTHER" id="PTHR30055">
    <property type="entry name" value="HTH-TYPE TRANSCRIPTIONAL REGULATOR RUTR"/>
    <property type="match status" value="1"/>
</dbReference>
<dbReference type="SUPFAM" id="SSF46689">
    <property type="entry name" value="Homeodomain-like"/>
    <property type="match status" value="1"/>
</dbReference>
<dbReference type="EMBL" id="VFOQ01000001">
    <property type="protein sequence ID" value="TQL60896.1"/>
    <property type="molecule type" value="Genomic_DNA"/>
</dbReference>
<dbReference type="AlphaFoldDB" id="A0A542ZKM8"/>
<keyword evidence="2 4" id="KW-0238">DNA-binding</keyword>